<dbReference type="InterPro" id="IPR050736">
    <property type="entry name" value="Sensor_HK_Regulatory"/>
</dbReference>
<dbReference type="Gene3D" id="2.60.40.10">
    <property type="entry name" value="Immunoglobulins"/>
    <property type="match status" value="1"/>
</dbReference>
<proteinExistence type="predicted"/>
<dbReference type="PANTHER" id="PTHR43711:SF26">
    <property type="entry name" value="SENSOR HISTIDINE KINASE RCSC"/>
    <property type="match status" value="1"/>
</dbReference>
<evidence type="ECO:0000256" key="4">
    <source>
        <dbReference type="ARBA" id="ARBA00022679"/>
    </source>
</evidence>
<name>A0AA48GTD9_9BACT</name>
<dbReference type="Gene3D" id="1.10.287.130">
    <property type="match status" value="1"/>
</dbReference>
<reference evidence="10" key="1">
    <citation type="journal article" date="2023" name="Int. J. Syst. Evol. Microbiol.">
        <title>Mesoterricola silvestris gen. nov., sp. nov., Mesoterricola sediminis sp. nov., Geothrix oryzae sp. nov., Geothrix edaphica sp. nov., Geothrix rubra sp. nov., and Geothrix limicola sp. nov., six novel members of Acidobacteriota isolated from soils.</title>
        <authorList>
            <person name="Itoh H."/>
            <person name="Sugisawa Y."/>
            <person name="Mise K."/>
            <person name="Xu Z."/>
            <person name="Kuniyasu M."/>
            <person name="Ushijima N."/>
            <person name="Kawano K."/>
            <person name="Kobayashi E."/>
            <person name="Shiratori Y."/>
            <person name="Masuda Y."/>
            <person name="Senoo K."/>
        </authorList>
    </citation>
    <scope>NUCLEOTIDE SEQUENCE</scope>
    <source>
        <strain evidence="10">W786</strain>
    </source>
</reference>
<dbReference type="PANTHER" id="PTHR43711">
    <property type="entry name" value="TWO-COMPONENT HISTIDINE KINASE"/>
    <property type="match status" value="1"/>
</dbReference>
<evidence type="ECO:0000313" key="11">
    <source>
        <dbReference type="Proteomes" id="UP001228113"/>
    </source>
</evidence>
<keyword evidence="5 10" id="KW-0418">Kinase</keyword>
<comment type="catalytic activity">
    <reaction evidence="1">
        <text>ATP + protein L-histidine = ADP + protein N-phospho-L-histidine.</text>
        <dbReference type="EC" id="2.7.13.3"/>
    </reaction>
</comment>
<keyword evidence="3" id="KW-0597">Phosphoprotein</keyword>
<dbReference type="SMART" id="SM00388">
    <property type="entry name" value="HisKA"/>
    <property type="match status" value="1"/>
</dbReference>
<dbReference type="InterPro" id="IPR036097">
    <property type="entry name" value="HisK_dim/P_sf"/>
</dbReference>
<keyword evidence="11" id="KW-1185">Reference proteome</keyword>
<dbReference type="KEGG" id="msea:METESE_07970"/>
<dbReference type="Gene3D" id="3.30.565.10">
    <property type="entry name" value="Histidine kinase-like ATPase, C-terminal domain"/>
    <property type="match status" value="1"/>
</dbReference>
<keyword evidence="4" id="KW-0808">Transferase</keyword>
<feature type="chain" id="PRO_5041387537" description="histidine kinase" evidence="8">
    <location>
        <begin position="26"/>
        <end position="1014"/>
    </location>
</feature>
<evidence type="ECO:0000259" key="9">
    <source>
        <dbReference type="PROSITE" id="PS50109"/>
    </source>
</evidence>
<dbReference type="EC" id="2.7.13.3" evidence="2"/>
<evidence type="ECO:0000256" key="3">
    <source>
        <dbReference type="ARBA" id="ARBA00022553"/>
    </source>
</evidence>
<dbReference type="InterPro" id="IPR004358">
    <property type="entry name" value="Sig_transdc_His_kin-like_C"/>
</dbReference>
<dbReference type="AlphaFoldDB" id="A0AA48GTD9"/>
<dbReference type="InterPro" id="IPR003661">
    <property type="entry name" value="HisK_dim/P_dom"/>
</dbReference>
<keyword evidence="7" id="KW-0175">Coiled coil</keyword>
<dbReference type="InterPro" id="IPR015943">
    <property type="entry name" value="WD40/YVTN_repeat-like_dom_sf"/>
</dbReference>
<dbReference type="PROSITE" id="PS50109">
    <property type="entry name" value="HIS_KIN"/>
    <property type="match status" value="1"/>
</dbReference>
<dbReference type="SUPFAM" id="SSF47384">
    <property type="entry name" value="Homodimeric domain of signal transducing histidine kinase"/>
    <property type="match status" value="1"/>
</dbReference>
<dbReference type="InterPro" id="IPR013783">
    <property type="entry name" value="Ig-like_fold"/>
</dbReference>
<evidence type="ECO:0000313" key="10">
    <source>
        <dbReference type="EMBL" id="BDU75839.1"/>
    </source>
</evidence>
<evidence type="ECO:0000256" key="5">
    <source>
        <dbReference type="ARBA" id="ARBA00022777"/>
    </source>
</evidence>
<evidence type="ECO:0000256" key="2">
    <source>
        <dbReference type="ARBA" id="ARBA00012438"/>
    </source>
</evidence>
<organism evidence="10 11">
    <name type="scientific">Mesoterricola sediminis</name>
    <dbReference type="NCBI Taxonomy" id="2927980"/>
    <lineage>
        <taxon>Bacteria</taxon>
        <taxon>Pseudomonadati</taxon>
        <taxon>Acidobacteriota</taxon>
        <taxon>Holophagae</taxon>
        <taxon>Holophagales</taxon>
        <taxon>Holophagaceae</taxon>
        <taxon>Mesoterricola</taxon>
    </lineage>
</organism>
<evidence type="ECO:0000256" key="6">
    <source>
        <dbReference type="ARBA" id="ARBA00023012"/>
    </source>
</evidence>
<accession>A0AA48GTD9</accession>
<evidence type="ECO:0000256" key="1">
    <source>
        <dbReference type="ARBA" id="ARBA00000085"/>
    </source>
</evidence>
<dbReference type="Pfam" id="PF02518">
    <property type="entry name" value="HATPase_c"/>
    <property type="match status" value="1"/>
</dbReference>
<sequence length="1014" mass="108734">MRLPGMPILAALGLLLASGAAPAPAQGPGHVRARVFGFQEGLTNLSVLAVAQGNDGMIYAGTEAGLFRYNGHRFEPLDLPTDYRFITSLLPDPEEGLWIGTRHGLGLLDPAGSFQAGGNLPAEHVRTLSFDAQGALWVHSFGATHRREHATRAFRAVDPPKGAGRITAVVAVPERAGARLVDPAAIWNPAPGGGWTRESLPPGARNALAAGADGAGWTWIRSSAGMFRRGPGAAGWERVRGVFDQPAPDNLRITRDREGWLWVNTPAGIARCRGREVRLVRPDAGGNRPRTAMVDQEGTPWLGATGVVQVLGRGLWTVYGVEDGLPDRVAWNAARDARGRLWAATSGGLAVADGGRWRTVRLGHFSRVRRHPDGSMLAVGSPGGVLYRVDPDTLAVEALRVPNLAPSPVSRGLGIGADGTVWVSDYQQGLAEGRRAGGTWTWGPVRVDGKRVDDIFEVVQDGRGEVFLCTRAGVYYRDGGAWRSLGTPPALTPLGAVRDPAGDIWVAYLEDPVLTRHRRSGNGWTCAGTVRPFLNRPGLVVYALDADARGRLWVGTSQGLARLGPGGTSLEAWFAPGEGIPSADATSQGLLVEPDGSLWYGTSEGLGAFDTRAETPLPPPKPPILLEWRAGGALLPTFFPPVIRAGRPLDARFGTSSFCAPTSLTLEARLPGVDSDWVPVEGLHVRYSAIPPGQRELEVRLVRNGVPAGRSLVLPFRVLPHWWETWWARAGGALAATAAVWALLRARHRALRSRNEALASEVALRTRELREANAELERASRAKDMFLASMSHELRTPLNAILLYSELLQDGALERNDAESSSDLRKIQAAGRHLLAMINNVLDMAKIEAGMMQCSLEETDLPTLLAEVRDTLLPLADARGNRLDITCQPGLPGLVTDITKLRQILLNLGGNACKFTERGVIRLEAREDGDGLAIAVADTGPGLDPDQFGRIFEAFEQGALDTYRRHGGTGLGLTISQRLVQLLGGTLEAWSAPGEGARFTVRLPRTPAAAMGDK</sequence>
<feature type="signal peptide" evidence="8">
    <location>
        <begin position="1"/>
        <end position="25"/>
    </location>
</feature>
<dbReference type="InterPro" id="IPR003594">
    <property type="entry name" value="HATPase_dom"/>
</dbReference>
<dbReference type="PRINTS" id="PR00344">
    <property type="entry name" value="BCTRLSENSOR"/>
</dbReference>
<protein>
    <recommendedName>
        <fullName evidence="2">histidine kinase</fullName>
        <ecNumber evidence="2">2.7.13.3</ecNumber>
    </recommendedName>
</protein>
<dbReference type="RefSeq" id="WP_316411133.1">
    <property type="nucleotide sequence ID" value="NZ_AP027081.1"/>
</dbReference>
<dbReference type="CDD" id="cd16922">
    <property type="entry name" value="HATPase_EvgS-ArcB-TorS-like"/>
    <property type="match status" value="1"/>
</dbReference>
<dbReference type="Proteomes" id="UP001228113">
    <property type="component" value="Chromosome"/>
</dbReference>
<dbReference type="SMART" id="SM00387">
    <property type="entry name" value="HATPase_c"/>
    <property type="match status" value="1"/>
</dbReference>
<dbReference type="Gene3D" id="2.130.10.10">
    <property type="entry name" value="YVTN repeat-like/Quinoprotein amine dehydrogenase"/>
    <property type="match status" value="3"/>
</dbReference>
<dbReference type="EMBL" id="AP027081">
    <property type="protein sequence ID" value="BDU75839.1"/>
    <property type="molecule type" value="Genomic_DNA"/>
</dbReference>
<dbReference type="SUPFAM" id="SSF63829">
    <property type="entry name" value="Calcium-dependent phosphotriesterase"/>
    <property type="match status" value="3"/>
</dbReference>
<evidence type="ECO:0000256" key="7">
    <source>
        <dbReference type="SAM" id="Coils"/>
    </source>
</evidence>
<gene>
    <name evidence="10" type="ORF">METESE_07970</name>
</gene>
<feature type="coiled-coil region" evidence="7">
    <location>
        <begin position="755"/>
        <end position="789"/>
    </location>
</feature>
<feature type="domain" description="Histidine kinase" evidence="9">
    <location>
        <begin position="789"/>
        <end position="1007"/>
    </location>
</feature>
<dbReference type="Pfam" id="PF00512">
    <property type="entry name" value="HisKA"/>
    <property type="match status" value="1"/>
</dbReference>
<keyword evidence="6" id="KW-0902">Two-component regulatory system</keyword>
<evidence type="ECO:0000256" key="8">
    <source>
        <dbReference type="SAM" id="SignalP"/>
    </source>
</evidence>
<keyword evidence="8" id="KW-0732">Signal</keyword>
<dbReference type="SUPFAM" id="SSF55874">
    <property type="entry name" value="ATPase domain of HSP90 chaperone/DNA topoisomerase II/histidine kinase"/>
    <property type="match status" value="1"/>
</dbReference>
<dbReference type="InterPro" id="IPR036890">
    <property type="entry name" value="HATPase_C_sf"/>
</dbReference>
<dbReference type="InterPro" id="IPR005467">
    <property type="entry name" value="His_kinase_dom"/>
</dbReference>
<dbReference type="CDD" id="cd00082">
    <property type="entry name" value="HisKA"/>
    <property type="match status" value="1"/>
</dbReference>
<dbReference type="GO" id="GO:0000155">
    <property type="term" value="F:phosphorelay sensor kinase activity"/>
    <property type="evidence" value="ECO:0007669"/>
    <property type="project" value="InterPro"/>
</dbReference>